<keyword evidence="5 6" id="KW-0472">Membrane</keyword>
<evidence type="ECO:0000256" key="6">
    <source>
        <dbReference type="RuleBase" id="RU363077"/>
    </source>
</evidence>
<keyword evidence="4 6" id="KW-1133">Transmembrane helix</keyword>
<feature type="transmembrane region" description="Helical" evidence="6">
    <location>
        <begin position="104"/>
        <end position="126"/>
    </location>
</feature>
<dbReference type="SUPFAM" id="SSF103481">
    <property type="entry name" value="Multidrug resistance efflux transporter EmrE"/>
    <property type="match status" value="2"/>
</dbReference>
<dbReference type="InterPro" id="IPR030184">
    <property type="entry name" value="WAT1-related"/>
</dbReference>
<sequence length="340" mass="36538">MEGAGVGDNAWKAHAAMALVQAMMGGYHVVTKVALNVGMNQIVFCAFRDLLALSVLAPIALLHDRGRRPPVTGRLIWAFFYLGLTGIFGNQLLFLIGLSYTNPSYAAATQPAIPVFTFVFASIMGVEKLDLHTKESQLKILGTCVCISGAAVMLIYRGPALFGNGSDLAFHGDMIVGNQAEHIAWWASGFLKLGLEKRHIGVLCLMGNCLCMAAFLALQAPVLEKYPASLSLTAYTYLFGALLMFISGIFTSDSADWVLTKSEVIAILYAGILSSALSYGLITWSNKILGPALVALYNPLQPLMSSLLAAMFLGSSIFLGREDQLSRQMSSTDLLAEPLL</sequence>
<name>A0A835QSA0_VANPL</name>
<feature type="transmembrane region" description="Helical" evidence="6">
    <location>
        <begin position="138"/>
        <end position="156"/>
    </location>
</feature>
<dbReference type="AlphaFoldDB" id="A0A835QSA0"/>
<keyword evidence="3 6" id="KW-0812">Transmembrane</keyword>
<feature type="domain" description="EamA" evidence="7">
    <location>
        <begin position="15"/>
        <end position="153"/>
    </location>
</feature>
<feature type="transmembrane region" description="Helical" evidence="6">
    <location>
        <begin position="234"/>
        <end position="252"/>
    </location>
</feature>
<evidence type="ECO:0000256" key="2">
    <source>
        <dbReference type="ARBA" id="ARBA00007635"/>
    </source>
</evidence>
<dbReference type="Pfam" id="PF00892">
    <property type="entry name" value="EamA"/>
    <property type="match status" value="2"/>
</dbReference>
<feature type="transmembrane region" description="Helical" evidence="6">
    <location>
        <begin position="200"/>
        <end position="222"/>
    </location>
</feature>
<evidence type="ECO:0000256" key="3">
    <source>
        <dbReference type="ARBA" id="ARBA00022692"/>
    </source>
</evidence>
<feature type="transmembrane region" description="Helical" evidence="6">
    <location>
        <begin position="75"/>
        <end position="98"/>
    </location>
</feature>
<feature type="transmembrane region" description="Helical" evidence="6">
    <location>
        <begin position="302"/>
        <end position="320"/>
    </location>
</feature>
<gene>
    <name evidence="8" type="ORF">HPP92_012518</name>
</gene>
<evidence type="ECO:0000256" key="5">
    <source>
        <dbReference type="ARBA" id="ARBA00023136"/>
    </source>
</evidence>
<comment type="subcellular location">
    <subcellularLocation>
        <location evidence="1 6">Membrane</location>
        <topology evidence="1 6">Multi-pass membrane protein</topology>
    </subcellularLocation>
</comment>
<dbReference type="PANTHER" id="PTHR31218">
    <property type="entry name" value="WAT1-RELATED PROTEIN"/>
    <property type="match status" value="1"/>
</dbReference>
<proteinExistence type="inferred from homology"/>
<evidence type="ECO:0000313" key="9">
    <source>
        <dbReference type="Proteomes" id="UP000639772"/>
    </source>
</evidence>
<dbReference type="InterPro" id="IPR000620">
    <property type="entry name" value="EamA_dom"/>
</dbReference>
<dbReference type="EMBL" id="JADCNM010000006">
    <property type="protein sequence ID" value="KAG0477799.1"/>
    <property type="molecule type" value="Genomic_DNA"/>
</dbReference>
<dbReference type="GO" id="GO:0016020">
    <property type="term" value="C:membrane"/>
    <property type="evidence" value="ECO:0007669"/>
    <property type="project" value="UniProtKB-SubCell"/>
</dbReference>
<comment type="similarity">
    <text evidence="2 6">Belongs to the drug/metabolite transporter (DMT) superfamily. Plant drug/metabolite exporter (P-DME) (TC 2.A.7.4) family.</text>
</comment>
<evidence type="ECO:0000313" key="8">
    <source>
        <dbReference type="EMBL" id="KAG0477799.1"/>
    </source>
</evidence>
<organism evidence="8 9">
    <name type="scientific">Vanilla planifolia</name>
    <name type="common">Vanilla</name>
    <dbReference type="NCBI Taxonomy" id="51239"/>
    <lineage>
        <taxon>Eukaryota</taxon>
        <taxon>Viridiplantae</taxon>
        <taxon>Streptophyta</taxon>
        <taxon>Embryophyta</taxon>
        <taxon>Tracheophyta</taxon>
        <taxon>Spermatophyta</taxon>
        <taxon>Magnoliopsida</taxon>
        <taxon>Liliopsida</taxon>
        <taxon>Asparagales</taxon>
        <taxon>Orchidaceae</taxon>
        <taxon>Vanilloideae</taxon>
        <taxon>Vanilleae</taxon>
        <taxon>Vanilla</taxon>
    </lineage>
</organism>
<dbReference type="GO" id="GO:0022857">
    <property type="term" value="F:transmembrane transporter activity"/>
    <property type="evidence" value="ECO:0007669"/>
    <property type="project" value="InterPro"/>
</dbReference>
<feature type="transmembrane region" description="Helical" evidence="6">
    <location>
        <begin position="264"/>
        <end position="282"/>
    </location>
</feature>
<dbReference type="Proteomes" id="UP000639772">
    <property type="component" value="Chromosome 6"/>
</dbReference>
<dbReference type="InterPro" id="IPR037185">
    <property type="entry name" value="EmrE-like"/>
</dbReference>
<evidence type="ECO:0000256" key="4">
    <source>
        <dbReference type="ARBA" id="ARBA00022989"/>
    </source>
</evidence>
<protein>
    <recommendedName>
        <fullName evidence="6">WAT1-related protein</fullName>
    </recommendedName>
</protein>
<accession>A0A835QSA0</accession>
<feature type="transmembrane region" description="Helical" evidence="6">
    <location>
        <begin position="168"/>
        <end position="188"/>
    </location>
</feature>
<evidence type="ECO:0000256" key="1">
    <source>
        <dbReference type="ARBA" id="ARBA00004141"/>
    </source>
</evidence>
<dbReference type="OrthoDB" id="1728340at2759"/>
<comment type="caution">
    <text evidence="8">The sequence shown here is derived from an EMBL/GenBank/DDBJ whole genome shotgun (WGS) entry which is preliminary data.</text>
</comment>
<feature type="domain" description="EamA" evidence="7">
    <location>
        <begin position="200"/>
        <end position="317"/>
    </location>
</feature>
<reference evidence="8 9" key="1">
    <citation type="journal article" date="2020" name="Nat. Food">
        <title>A phased Vanilla planifolia genome enables genetic improvement of flavour and production.</title>
        <authorList>
            <person name="Hasing T."/>
            <person name="Tang H."/>
            <person name="Brym M."/>
            <person name="Khazi F."/>
            <person name="Huang T."/>
            <person name="Chambers A.H."/>
        </authorList>
    </citation>
    <scope>NUCLEOTIDE SEQUENCE [LARGE SCALE GENOMIC DNA]</scope>
    <source>
        <tissue evidence="8">Leaf</tissue>
    </source>
</reference>
<evidence type="ECO:0000259" key="7">
    <source>
        <dbReference type="Pfam" id="PF00892"/>
    </source>
</evidence>